<keyword evidence="3" id="KW-0597">Phosphoprotein</keyword>
<dbReference type="GO" id="GO:0046983">
    <property type="term" value="F:protein dimerization activity"/>
    <property type="evidence" value="ECO:0007669"/>
    <property type="project" value="InterPro"/>
</dbReference>
<dbReference type="SMART" id="SM00387">
    <property type="entry name" value="HATPase_c"/>
    <property type="match status" value="1"/>
</dbReference>
<evidence type="ECO:0000256" key="5">
    <source>
        <dbReference type="ARBA" id="ARBA00022741"/>
    </source>
</evidence>
<keyword evidence="10" id="KW-0812">Transmembrane</keyword>
<dbReference type="Gene3D" id="1.20.5.1930">
    <property type="match status" value="1"/>
</dbReference>
<dbReference type="GO" id="GO:0000155">
    <property type="term" value="F:phosphorelay sensor kinase activity"/>
    <property type="evidence" value="ECO:0007669"/>
    <property type="project" value="InterPro"/>
</dbReference>
<keyword evidence="10" id="KW-0472">Membrane</keyword>
<protein>
    <recommendedName>
        <fullName evidence="2">histidine kinase</fullName>
        <ecNumber evidence="2">2.7.13.3</ecNumber>
    </recommendedName>
</protein>
<gene>
    <name evidence="12" type="ORF">D7I43_01660</name>
</gene>
<evidence type="ECO:0000256" key="10">
    <source>
        <dbReference type="SAM" id="Phobius"/>
    </source>
</evidence>
<evidence type="ECO:0000256" key="1">
    <source>
        <dbReference type="ARBA" id="ARBA00000085"/>
    </source>
</evidence>
<evidence type="ECO:0000313" key="12">
    <source>
        <dbReference type="EMBL" id="RKF29294.1"/>
    </source>
</evidence>
<evidence type="ECO:0000313" key="13">
    <source>
        <dbReference type="Proteomes" id="UP000285744"/>
    </source>
</evidence>
<keyword evidence="7" id="KW-0067">ATP-binding</keyword>
<dbReference type="EMBL" id="RAQQ01000001">
    <property type="protein sequence ID" value="RKF29294.1"/>
    <property type="molecule type" value="Genomic_DNA"/>
</dbReference>
<dbReference type="SUPFAM" id="SSF55874">
    <property type="entry name" value="ATPase domain of HSP90 chaperone/DNA topoisomerase II/histidine kinase"/>
    <property type="match status" value="1"/>
</dbReference>
<dbReference type="InterPro" id="IPR050482">
    <property type="entry name" value="Sensor_HK_TwoCompSys"/>
</dbReference>
<feature type="transmembrane region" description="Helical" evidence="10">
    <location>
        <begin position="77"/>
        <end position="96"/>
    </location>
</feature>
<dbReference type="EC" id="2.7.13.3" evidence="2"/>
<feature type="domain" description="Histidine kinase/HSP90-like ATPase" evidence="11">
    <location>
        <begin position="227"/>
        <end position="319"/>
    </location>
</feature>
<dbReference type="InterPro" id="IPR011712">
    <property type="entry name" value="Sig_transdc_His_kin_sub3_dim/P"/>
</dbReference>
<evidence type="ECO:0000256" key="9">
    <source>
        <dbReference type="SAM" id="MobiDB-lite"/>
    </source>
</evidence>
<dbReference type="Pfam" id="PF02518">
    <property type="entry name" value="HATPase_c"/>
    <property type="match status" value="1"/>
</dbReference>
<keyword evidence="5" id="KW-0547">Nucleotide-binding</keyword>
<comment type="catalytic activity">
    <reaction evidence="1">
        <text>ATP + protein L-histidine = ADP + protein N-phospho-L-histidine.</text>
        <dbReference type="EC" id="2.7.13.3"/>
    </reaction>
</comment>
<dbReference type="GO" id="GO:0005524">
    <property type="term" value="F:ATP binding"/>
    <property type="evidence" value="ECO:0007669"/>
    <property type="project" value="UniProtKB-KW"/>
</dbReference>
<dbReference type="PANTHER" id="PTHR24421:SF10">
    <property type="entry name" value="NITRATE_NITRITE SENSOR PROTEIN NARQ"/>
    <property type="match status" value="1"/>
</dbReference>
<keyword evidence="10" id="KW-1133">Transmembrane helix</keyword>
<evidence type="ECO:0000256" key="3">
    <source>
        <dbReference type="ARBA" id="ARBA00022553"/>
    </source>
</evidence>
<feature type="transmembrane region" description="Helical" evidence="10">
    <location>
        <begin position="51"/>
        <end position="71"/>
    </location>
</feature>
<dbReference type="Proteomes" id="UP000285744">
    <property type="component" value="Unassembled WGS sequence"/>
</dbReference>
<organism evidence="12 13">
    <name type="scientific">Micromonospora globbae</name>
    <dbReference type="NCBI Taxonomy" id="1894969"/>
    <lineage>
        <taxon>Bacteria</taxon>
        <taxon>Bacillati</taxon>
        <taxon>Actinomycetota</taxon>
        <taxon>Actinomycetes</taxon>
        <taxon>Micromonosporales</taxon>
        <taxon>Micromonosporaceae</taxon>
        <taxon>Micromonospora</taxon>
    </lineage>
</organism>
<reference evidence="12 13" key="1">
    <citation type="journal article" date="2018" name="Int. J. Syst. Evol. Microbiol.">
        <title>Micromonospora globbae sp. nov., an endophytic actinomycete isolated from roots of Globba winitii C. H. Wright.</title>
        <authorList>
            <person name="Kuncharoen N."/>
            <person name="Pittayakhajonwut P."/>
            <person name="Tanasupawat S."/>
        </authorList>
    </citation>
    <scope>NUCLEOTIDE SEQUENCE [LARGE SCALE GENOMIC DNA]</scope>
    <source>
        <strain evidence="12 13">WPS1-2</strain>
    </source>
</reference>
<evidence type="ECO:0000256" key="4">
    <source>
        <dbReference type="ARBA" id="ARBA00022679"/>
    </source>
</evidence>
<keyword evidence="6 12" id="KW-0418">Kinase</keyword>
<evidence type="ECO:0000256" key="8">
    <source>
        <dbReference type="ARBA" id="ARBA00023012"/>
    </source>
</evidence>
<proteinExistence type="predicted"/>
<keyword evidence="8" id="KW-0902">Two-component regulatory system</keyword>
<dbReference type="PANTHER" id="PTHR24421">
    <property type="entry name" value="NITRATE/NITRITE SENSOR PROTEIN NARX-RELATED"/>
    <property type="match status" value="1"/>
</dbReference>
<dbReference type="Gene3D" id="3.30.565.10">
    <property type="entry name" value="Histidine kinase-like ATPase, C-terminal domain"/>
    <property type="match status" value="1"/>
</dbReference>
<feature type="region of interest" description="Disordered" evidence="9">
    <location>
        <begin position="1"/>
        <end position="34"/>
    </location>
</feature>
<dbReference type="GO" id="GO:0016020">
    <property type="term" value="C:membrane"/>
    <property type="evidence" value="ECO:0007669"/>
    <property type="project" value="InterPro"/>
</dbReference>
<keyword evidence="4" id="KW-0808">Transferase</keyword>
<dbReference type="InterPro" id="IPR003594">
    <property type="entry name" value="HATPase_dom"/>
</dbReference>
<evidence type="ECO:0000256" key="7">
    <source>
        <dbReference type="ARBA" id="ARBA00022840"/>
    </source>
</evidence>
<dbReference type="AlphaFoldDB" id="A0A420F8P2"/>
<dbReference type="OrthoDB" id="227596at2"/>
<name>A0A420F8P2_9ACTN</name>
<sequence length="320" mass="33594">MIRVNRLSGPHASDRSRIPTAGSVRGPSDPGLRPTVVVVNTHPRPSGRSRVVPVVAVVISVLVMAMCTAGTPQGPLALVLPPLMVGIAVAAAVWAVRRSRADRAAYESRLTAWAASEAVLAERLRIARDLHDIVSHGLGLITVRAAATRHLPKPAEVAAALTDIEDASRHATTELRRMLTVLREPSTASRRTPVDSLDDLPGIVHGASLAGLRTRLAVEPLGEVSQGVQVAVCKVVREALSNAARYAGPTGVEVRVRRDGPFVVVTVADSGPVDGWRASPGAGHGLTGLRERVASLGGTLSAEHVDGGFRLTARIRDEAT</sequence>
<dbReference type="Pfam" id="PF07730">
    <property type="entry name" value="HisKA_3"/>
    <property type="match status" value="1"/>
</dbReference>
<accession>A0A420F8P2</accession>
<comment type="caution">
    <text evidence="12">The sequence shown here is derived from an EMBL/GenBank/DDBJ whole genome shotgun (WGS) entry which is preliminary data.</text>
</comment>
<dbReference type="CDD" id="cd16917">
    <property type="entry name" value="HATPase_UhpB-NarQ-NarX-like"/>
    <property type="match status" value="1"/>
</dbReference>
<evidence type="ECO:0000259" key="11">
    <source>
        <dbReference type="SMART" id="SM00387"/>
    </source>
</evidence>
<evidence type="ECO:0000256" key="6">
    <source>
        <dbReference type="ARBA" id="ARBA00022777"/>
    </source>
</evidence>
<dbReference type="InterPro" id="IPR036890">
    <property type="entry name" value="HATPase_C_sf"/>
</dbReference>
<evidence type="ECO:0000256" key="2">
    <source>
        <dbReference type="ARBA" id="ARBA00012438"/>
    </source>
</evidence>